<reference evidence="4" key="1">
    <citation type="submission" date="2022-07" db="EMBL/GenBank/DDBJ databases">
        <title>Fungi with potential for degradation of polypropylene.</title>
        <authorList>
            <person name="Gostincar C."/>
        </authorList>
    </citation>
    <scope>NUCLEOTIDE SEQUENCE</scope>
    <source>
        <strain evidence="4">EXF-13308</strain>
    </source>
</reference>
<evidence type="ECO:0000256" key="1">
    <source>
        <dbReference type="ARBA" id="ARBA00022801"/>
    </source>
</evidence>
<evidence type="ECO:0000256" key="2">
    <source>
        <dbReference type="ARBA" id="ARBA00038334"/>
    </source>
</evidence>
<protein>
    <submittedName>
        <fullName evidence="4">Bifunctional epoxide hydrolase 2-like protein 5</fullName>
    </submittedName>
</protein>
<dbReference type="Pfam" id="PF00561">
    <property type="entry name" value="Abhydrolase_1"/>
    <property type="match status" value="1"/>
</dbReference>
<name>A0AA38VD99_9PEZI</name>
<accession>A0AA38VD99</accession>
<comment type="caution">
    <text evidence="4">The sequence shown here is derived from an EMBL/GenBank/DDBJ whole genome shotgun (WGS) entry which is preliminary data.</text>
</comment>
<dbReference type="PRINTS" id="PR00412">
    <property type="entry name" value="EPOXHYDRLASE"/>
</dbReference>
<dbReference type="InterPro" id="IPR000639">
    <property type="entry name" value="Epox_hydrolase-like"/>
</dbReference>
<comment type="similarity">
    <text evidence="2">Belongs to the AB hydrolase superfamily. Epoxide hydrolase family.</text>
</comment>
<dbReference type="AlphaFoldDB" id="A0AA38VD99"/>
<dbReference type="EMBL" id="JANBVO010000071">
    <property type="protein sequence ID" value="KAJ9131165.1"/>
    <property type="molecule type" value="Genomic_DNA"/>
</dbReference>
<feature type="domain" description="AB hydrolase-1" evidence="3">
    <location>
        <begin position="40"/>
        <end position="315"/>
    </location>
</feature>
<evidence type="ECO:0000313" key="5">
    <source>
        <dbReference type="Proteomes" id="UP001174694"/>
    </source>
</evidence>
<dbReference type="Proteomes" id="UP001174694">
    <property type="component" value="Unassembled WGS sequence"/>
</dbReference>
<gene>
    <name evidence="4" type="ORF">NKR23_g11824</name>
</gene>
<dbReference type="GO" id="GO:0016787">
    <property type="term" value="F:hydrolase activity"/>
    <property type="evidence" value="ECO:0007669"/>
    <property type="project" value="UniProtKB-KW"/>
</dbReference>
<keyword evidence="5" id="KW-1185">Reference proteome</keyword>
<dbReference type="Gene3D" id="3.40.50.1820">
    <property type="entry name" value="alpha/beta hydrolase"/>
    <property type="match status" value="1"/>
</dbReference>
<proteinExistence type="inferred from homology"/>
<dbReference type="PANTHER" id="PTHR43329">
    <property type="entry name" value="EPOXIDE HYDROLASE"/>
    <property type="match status" value="1"/>
</dbReference>
<dbReference type="SUPFAM" id="SSF53474">
    <property type="entry name" value="alpha/beta-Hydrolases"/>
    <property type="match status" value="1"/>
</dbReference>
<dbReference type="InterPro" id="IPR029058">
    <property type="entry name" value="AB_hydrolase_fold"/>
</dbReference>
<evidence type="ECO:0000313" key="4">
    <source>
        <dbReference type="EMBL" id="KAJ9131165.1"/>
    </source>
</evidence>
<organism evidence="4 5">
    <name type="scientific">Pleurostoma richardsiae</name>
    <dbReference type="NCBI Taxonomy" id="41990"/>
    <lineage>
        <taxon>Eukaryota</taxon>
        <taxon>Fungi</taxon>
        <taxon>Dikarya</taxon>
        <taxon>Ascomycota</taxon>
        <taxon>Pezizomycotina</taxon>
        <taxon>Sordariomycetes</taxon>
        <taxon>Sordariomycetidae</taxon>
        <taxon>Calosphaeriales</taxon>
        <taxon>Pleurostomataceae</taxon>
        <taxon>Pleurostoma</taxon>
    </lineage>
</organism>
<evidence type="ECO:0000259" key="3">
    <source>
        <dbReference type="Pfam" id="PF00561"/>
    </source>
</evidence>
<keyword evidence="1 4" id="KW-0378">Hydrolase</keyword>
<dbReference type="InterPro" id="IPR000073">
    <property type="entry name" value="AB_hydrolase_1"/>
</dbReference>
<sequence length="340" mass="38116">MTPDKLKPNDPRVQSLKASVRGKTYHYLLGKPADGVPIGTVLLVHGFPDFSFGWRYQVPMFLSMNLQVVVPDMIGYAGTDAPEDLTAYSLKSVSDDMAELVGQICPGEQIILGGHDWGGFFVWRMVHWHPDLVRAVFSVCTPYRPPAKEYIDGETMTKRLPNFRYQLQFAGPDVEREIKGRERTEQFLRGIYGGRGPAGELVMSTAKGILFENLDKLGPSPLVNDEELKFYVDAFAPRGLRGPLNWYRTREINYQEEQALFGEDGKASKVNAPSLLILAENDKALPPAMANGMEKFFDDLTKKQVDAHHWALWEAAEEVNAIIREFLGKVLQPATVKASI</sequence>